<name>A0A418W472_9PROT</name>
<feature type="signal peptide" evidence="1">
    <location>
        <begin position="1"/>
        <end position="22"/>
    </location>
</feature>
<gene>
    <name evidence="2" type="ORF">D3877_09915</name>
</gene>
<dbReference type="InterPro" id="IPR018642">
    <property type="entry name" value="DUF2066"/>
</dbReference>
<organism evidence="2 3">
    <name type="scientific">Azospirillum cavernae</name>
    <dbReference type="NCBI Taxonomy" id="2320860"/>
    <lineage>
        <taxon>Bacteria</taxon>
        <taxon>Pseudomonadati</taxon>
        <taxon>Pseudomonadota</taxon>
        <taxon>Alphaproteobacteria</taxon>
        <taxon>Rhodospirillales</taxon>
        <taxon>Azospirillaceae</taxon>
        <taxon>Azospirillum</taxon>
    </lineage>
</organism>
<proteinExistence type="predicted"/>
<sequence length="276" mass="29644">MRLRHVLTAALVLSTASLLAQAAEVGPLHEGEAVVTGQDDGAERRRGLAEAMAQVIVRLTGDDALLDDARTAFLRDHPADFVTTLTYEDRLARKKVMDEQGTRERSFRLRVAFDAARVDAALTDAGLRLWQGERPTVLVLLTIRDSGGTFTLSRAGTRGIGQREALMAAAAWRALPLALPIMDPEDAAVIRAGDGGIGPAAVTALCRRYGVDRLLLGRLELTDAGLWRSRWSFDAFSNDAADPAPLPGGASDGLTFDRAIHQAIAAGGRWMARRAP</sequence>
<accession>A0A418W472</accession>
<evidence type="ECO:0000313" key="2">
    <source>
        <dbReference type="EMBL" id="RJF84788.1"/>
    </source>
</evidence>
<evidence type="ECO:0000256" key="1">
    <source>
        <dbReference type="SAM" id="SignalP"/>
    </source>
</evidence>
<dbReference type="Proteomes" id="UP000283458">
    <property type="component" value="Unassembled WGS sequence"/>
</dbReference>
<feature type="chain" id="PRO_5019018743" evidence="1">
    <location>
        <begin position="23"/>
        <end position="276"/>
    </location>
</feature>
<keyword evidence="3" id="KW-1185">Reference proteome</keyword>
<reference evidence="2 3" key="1">
    <citation type="submission" date="2018-09" db="EMBL/GenBank/DDBJ databases">
        <authorList>
            <person name="Zhu H."/>
        </authorList>
    </citation>
    <scope>NUCLEOTIDE SEQUENCE [LARGE SCALE GENOMIC DNA]</scope>
    <source>
        <strain evidence="2 3">K2W22B-5</strain>
    </source>
</reference>
<comment type="caution">
    <text evidence="2">The sequence shown here is derived from an EMBL/GenBank/DDBJ whole genome shotgun (WGS) entry which is preliminary data.</text>
</comment>
<evidence type="ECO:0000313" key="3">
    <source>
        <dbReference type="Proteomes" id="UP000283458"/>
    </source>
</evidence>
<dbReference type="RefSeq" id="WP_119830427.1">
    <property type="nucleotide sequence ID" value="NZ_QYUL01000001.1"/>
</dbReference>
<keyword evidence="1" id="KW-0732">Signal</keyword>
<dbReference type="OrthoDB" id="7266613at2"/>
<protein>
    <submittedName>
        <fullName evidence="2">DUF2066 domain-containing protein</fullName>
    </submittedName>
</protein>
<dbReference type="AlphaFoldDB" id="A0A418W472"/>
<dbReference type="Pfam" id="PF09839">
    <property type="entry name" value="DUF2066"/>
    <property type="match status" value="1"/>
</dbReference>
<dbReference type="EMBL" id="QYUL01000001">
    <property type="protein sequence ID" value="RJF84788.1"/>
    <property type="molecule type" value="Genomic_DNA"/>
</dbReference>